<dbReference type="Gene3D" id="1.10.150.130">
    <property type="match status" value="1"/>
</dbReference>
<dbReference type="GO" id="GO:0006310">
    <property type="term" value="P:DNA recombination"/>
    <property type="evidence" value="ECO:0007669"/>
    <property type="project" value="UniProtKB-KW"/>
</dbReference>
<dbReference type="EMBL" id="CP021780">
    <property type="protein sequence ID" value="ASA22737.1"/>
    <property type="molecule type" value="Genomic_DNA"/>
</dbReference>
<proteinExistence type="inferred from homology"/>
<evidence type="ECO:0000259" key="6">
    <source>
        <dbReference type="PROSITE" id="PS51900"/>
    </source>
</evidence>
<dbReference type="InterPro" id="IPR013762">
    <property type="entry name" value="Integrase-like_cat_sf"/>
</dbReference>
<evidence type="ECO:0008006" key="9">
    <source>
        <dbReference type="Google" id="ProtNLM"/>
    </source>
</evidence>
<dbReference type="PANTHER" id="PTHR30349">
    <property type="entry name" value="PHAGE INTEGRASE-RELATED"/>
    <property type="match status" value="1"/>
</dbReference>
<evidence type="ECO:0000256" key="2">
    <source>
        <dbReference type="ARBA" id="ARBA00023125"/>
    </source>
</evidence>
<dbReference type="GO" id="GO:0003677">
    <property type="term" value="F:DNA binding"/>
    <property type="evidence" value="ECO:0007669"/>
    <property type="project" value="UniProtKB-UniRule"/>
</dbReference>
<dbReference type="InterPro" id="IPR002104">
    <property type="entry name" value="Integrase_catalytic"/>
</dbReference>
<reference evidence="7 8" key="1">
    <citation type="submission" date="2017-06" db="EMBL/GenBank/DDBJ databases">
        <title>Complete genome sequence of Paenibacillus donghaensis KCTC 13049T isolated from East Sea sediment, South Korea.</title>
        <authorList>
            <person name="Jung B.K."/>
            <person name="Hong S.-J."/>
            <person name="Shin J.-H."/>
        </authorList>
    </citation>
    <scope>NUCLEOTIDE SEQUENCE [LARGE SCALE GENOMIC DNA]</scope>
    <source>
        <strain evidence="7 8">KCTC 13049</strain>
    </source>
</reference>
<dbReference type="KEGG" id="pdh:B9T62_19210"/>
<evidence type="ECO:0000313" key="7">
    <source>
        <dbReference type="EMBL" id="ASA22737.1"/>
    </source>
</evidence>
<name>A0A2Z2KB36_9BACL</name>
<dbReference type="InterPro" id="IPR011010">
    <property type="entry name" value="DNA_brk_join_enz"/>
</dbReference>
<dbReference type="PANTHER" id="PTHR30349:SF64">
    <property type="entry name" value="PROPHAGE INTEGRASE INTD-RELATED"/>
    <property type="match status" value="1"/>
</dbReference>
<keyword evidence="3" id="KW-0233">DNA recombination</keyword>
<feature type="domain" description="Core-binding (CB)" evidence="6">
    <location>
        <begin position="29"/>
        <end position="117"/>
    </location>
</feature>
<dbReference type="PROSITE" id="PS51900">
    <property type="entry name" value="CB"/>
    <property type="match status" value="1"/>
</dbReference>
<dbReference type="PROSITE" id="PS51898">
    <property type="entry name" value="TYR_RECOMBINASE"/>
    <property type="match status" value="1"/>
</dbReference>
<comment type="similarity">
    <text evidence="1">Belongs to the 'phage' integrase family.</text>
</comment>
<dbReference type="AlphaFoldDB" id="A0A2Z2KB36"/>
<evidence type="ECO:0000256" key="1">
    <source>
        <dbReference type="ARBA" id="ARBA00008857"/>
    </source>
</evidence>
<evidence type="ECO:0000259" key="5">
    <source>
        <dbReference type="PROSITE" id="PS51898"/>
    </source>
</evidence>
<dbReference type="InterPro" id="IPR044068">
    <property type="entry name" value="CB"/>
</dbReference>
<accession>A0A2Z2KB36</accession>
<dbReference type="Gene3D" id="1.10.443.10">
    <property type="entry name" value="Intergrase catalytic core"/>
    <property type="match status" value="1"/>
</dbReference>
<keyword evidence="8" id="KW-1185">Reference proteome</keyword>
<organism evidence="7 8">
    <name type="scientific">Paenibacillus donghaensis</name>
    <dbReference type="NCBI Taxonomy" id="414771"/>
    <lineage>
        <taxon>Bacteria</taxon>
        <taxon>Bacillati</taxon>
        <taxon>Bacillota</taxon>
        <taxon>Bacilli</taxon>
        <taxon>Bacillales</taxon>
        <taxon>Paenibacillaceae</taxon>
        <taxon>Paenibacillus</taxon>
    </lineage>
</organism>
<evidence type="ECO:0000313" key="8">
    <source>
        <dbReference type="Proteomes" id="UP000249890"/>
    </source>
</evidence>
<evidence type="ECO:0000256" key="3">
    <source>
        <dbReference type="ARBA" id="ARBA00023172"/>
    </source>
</evidence>
<sequence>MNPTIKQTYIIGGVMMNAALNNLVGLHQDTVGEDIQAFLSKYKKKNESTSVIYEKAIRMFFMWYRSKELNELTTDDIIVKNATIIRYQTHLEENTPYSNTTINKFMAPIFSLYEFLETNDYPVKKASVKVDALDVDDNKHGEMNDAEAKLVREFVLTQKKGVEKAALIKLAARTSFRKSAILNLTWGDIKKHKHNDYYEVTVIDKGKKSNTKPISEEFYKELLEIKEQQYYNRYNDNKIFHLSKTTIQSMFKGINEQFNFNDDKGVVFHSLRNVMTGWIEETGGSIEDMREQLNQSGYGSLKHYIHGKDLSNSPSLRIEKEVSDNIFEGLSKEELIMLITSQQGGIVSTLKSGAQKMIDRKESKIN</sequence>
<dbReference type="Proteomes" id="UP000249890">
    <property type="component" value="Chromosome"/>
</dbReference>
<feature type="domain" description="Tyr recombinase" evidence="5">
    <location>
        <begin position="128"/>
        <end position="317"/>
    </location>
</feature>
<keyword evidence="2 4" id="KW-0238">DNA-binding</keyword>
<dbReference type="InterPro" id="IPR010998">
    <property type="entry name" value="Integrase_recombinase_N"/>
</dbReference>
<dbReference type="GO" id="GO:0015074">
    <property type="term" value="P:DNA integration"/>
    <property type="evidence" value="ECO:0007669"/>
    <property type="project" value="InterPro"/>
</dbReference>
<dbReference type="InterPro" id="IPR050090">
    <property type="entry name" value="Tyrosine_recombinase_XerCD"/>
</dbReference>
<dbReference type="Pfam" id="PF00589">
    <property type="entry name" value="Phage_integrase"/>
    <property type="match status" value="1"/>
</dbReference>
<dbReference type="CDD" id="cd00397">
    <property type="entry name" value="DNA_BRE_C"/>
    <property type="match status" value="1"/>
</dbReference>
<dbReference type="SUPFAM" id="SSF56349">
    <property type="entry name" value="DNA breaking-rejoining enzymes"/>
    <property type="match status" value="1"/>
</dbReference>
<protein>
    <recommendedName>
        <fullName evidence="9">Tyr recombinase domain-containing protein</fullName>
    </recommendedName>
</protein>
<gene>
    <name evidence="7" type="ORF">B9T62_19210</name>
</gene>
<evidence type="ECO:0000256" key="4">
    <source>
        <dbReference type="PROSITE-ProRule" id="PRU01248"/>
    </source>
</evidence>